<dbReference type="InterPro" id="IPR038925">
    <property type="entry name" value="At3g17800-like"/>
</dbReference>
<feature type="region of interest" description="Disordered" evidence="1">
    <location>
        <begin position="150"/>
        <end position="172"/>
    </location>
</feature>
<keyword evidence="3" id="KW-1185">Reference proteome</keyword>
<dbReference type="EnsemblPlants" id="OMERI11G10550.1">
    <property type="protein sequence ID" value="OMERI11G10550.1"/>
    <property type="gene ID" value="OMERI11G10550"/>
</dbReference>
<evidence type="ECO:0000256" key="1">
    <source>
        <dbReference type="SAM" id="MobiDB-lite"/>
    </source>
</evidence>
<dbReference type="InterPro" id="IPR008479">
    <property type="entry name" value="DUF760"/>
</dbReference>
<dbReference type="AlphaFoldDB" id="A0A0E0F5G4"/>
<dbReference type="PANTHER" id="PTHR31808">
    <property type="entry name" value="EXPRESSED PROTEIN"/>
    <property type="match status" value="1"/>
</dbReference>
<sequence length="494" mass="55766">MVFIIFHPSKICAVFGFLPQGISCQRCRGSVCGGRGQAAHTHHTTEQRVYSHHACPPLDDSCEREYLHHSSPTRASEREAADCTAPHAPQTLSNSYPLRSPLNHAMAALRPRAAAASAVARPVAVRRAGVSSSSSSRWKLQGSMLNWKSKCSTRSPRTTVAGAKPDDSEFESVDAPLEPQTWEGSFLCGLLKNQPQVLPVAAAKQLQELSNQRKDTLIRWEHSIGSPEDCLHRRIAEMKEHECQTAIEDIMYTLIVYKFFKIEVPLVPNLSKLISSKRLQIWPPREAELESIHGPEVLGLIREHLTSIIRWVHRNGPKINRSTLRIKRMQFSRIYSASIMYGYFLKSVTTRHRLELILAQSQEFCPPIQFLNAQFNSTQKQEQEESIGGSTEISSSSKPSSVVDLHDLKSYMMGFDPKTLELCARLRSCEASNLIEKHSWALFRESMKDFLEPDEAVILDPSSLKRLLLEAIAFGSFLWDVEDYVDEIYKLHDS</sequence>
<reference evidence="2" key="1">
    <citation type="submission" date="2015-04" db="UniProtKB">
        <authorList>
            <consortium name="EnsemblPlants"/>
        </authorList>
    </citation>
    <scope>IDENTIFICATION</scope>
</reference>
<feature type="region of interest" description="Disordered" evidence="1">
    <location>
        <begin position="381"/>
        <end position="400"/>
    </location>
</feature>
<reference evidence="2" key="2">
    <citation type="submission" date="2018-05" db="EMBL/GenBank/DDBJ databases">
        <title>OmerRS3 (Oryza meridionalis Reference Sequence Version 3).</title>
        <authorList>
            <person name="Zhang J."/>
            <person name="Kudrna D."/>
            <person name="Lee S."/>
            <person name="Talag J."/>
            <person name="Welchert J."/>
            <person name="Wing R.A."/>
        </authorList>
    </citation>
    <scope>NUCLEOTIDE SEQUENCE [LARGE SCALE GENOMIC DNA]</scope>
    <source>
        <strain evidence="2">cv. OR44</strain>
    </source>
</reference>
<dbReference type="Proteomes" id="UP000008021">
    <property type="component" value="Chromosome 11"/>
</dbReference>
<dbReference type="eggNOG" id="ENOG502QPS7">
    <property type="taxonomic scope" value="Eukaryota"/>
</dbReference>
<feature type="compositionally biased region" description="Low complexity" evidence="1">
    <location>
        <begin position="386"/>
        <end position="400"/>
    </location>
</feature>
<dbReference type="PANTHER" id="PTHR31808:SF9">
    <property type="entry name" value="F21O3.2 PROTEIN"/>
    <property type="match status" value="1"/>
</dbReference>
<dbReference type="Pfam" id="PF05542">
    <property type="entry name" value="DUF760"/>
    <property type="match status" value="1"/>
</dbReference>
<evidence type="ECO:0000313" key="3">
    <source>
        <dbReference type="Proteomes" id="UP000008021"/>
    </source>
</evidence>
<proteinExistence type="predicted"/>
<evidence type="ECO:0000313" key="2">
    <source>
        <dbReference type="EnsemblPlants" id="OMERI11G10550.1"/>
    </source>
</evidence>
<accession>A0A0E0F5G4</accession>
<feature type="region of interest" description="Disordered" evidence="1">
    <location>
        <begin position="66"/>
        <end position="97"/>
    </location>
</feature>
<organism evidence="2">
    <name type="scientific">Oryza meridionalis</name>
    <dbReference type="NCBI Taxonomy" id="40149"/>
    <lineage>
        <taxon>Eukaryota</taxon>
        <taxon>Viridiplantae</taxon>
        <taxon>Streptophyta</taxon>
        <taxon>Embryophyta</taxon>
        <taxon>Tracheophyta</taxon>
        <taxon>Spermatophyta</taxon>
        <taxon>Magnoliopsida</taxon>
        <taxon>Liliopsida</taxon>
        <taxon>Poales</taxon>
        <taxon>Poaceae</taxon>
        <taxon>BOP clade</taxon>
        <taxon>Oryzoideae</taxon>
        <taxon>Oryzeae</taxon>
        <taxon>Oryzinae</taxon>
        <taxon>Oryza</taxon>
    </lineage>
</organism>
<name>A0A0E0F5G4_9ORYZ</name>
<dbReference type="HOGENOM" id="CLU_041607_1_0_1"/>
<dbReference type="Gramene" id="OMERI11G10550.1">
    <property type="protein sequence ID" value="OMERI11G10550.1"/>
    <property type="gene ID" value="OMERI11G10550"/>
</dbReference>
<protein>
    <submittedName>
        <fullName evidence="2">Uncharacterized protein</fullName>
    </submittedName>
</protein>